<feature type="compositionally biased region" description="Basic and acidic residues" evidence="1">
    <location>
        <begin position="82"/>
        <end position="93"/>
    </location>
</feature>
<evidence type="ECO:0000313" key="3">
    <source>
        <dbReference type="Proteomes" id="UP001174997"/>
    </source>
</evidence>
<organism evidence="2 3">
    <name type="scientific">Cercophora samala</name>
    <dbReference type="NCBI Taxonomy" id="330535"/>
    <lineage>
        <taxon>Eukaryota</taxon>
        <taxon>Fungi</taxon>
        <taxon>Dikarya</taxon>
        <taxon>Ascomycota</taxon>
        <taxon>Pezizomycotina</taxon>
        <taxon>Sordariomycetes</taxon>
        <taxon>Sordariomycetidae</taxon>
        <taxon>Sordariales</taxon>
        <taxon>Lasiosphaeriaceae</taxon>
        <taxon>Cercophora</taxon>
    </lineage>
</organism>
<accession>A0AA39ZKZ1</accession>
<feature type="region of interest" description="Disordered" evidence="1">
    <location>
        <begin position="1"/>
        <end position="118"/>
    </location>
</feature>
<feature type="compositionally biased region" description="Basic residues" evidence="1">
    <location>
        <begin position="1"/>
        <end position="10"/>
    </location>
</feature>
<keyword evidence="3" id="KW-1185">Reference proteome</keyword>
<feature type="region of interest" description="Disordered" evidence="1">
    <location>
        <begin position="181"/>
        <end position="202"/>
    </location>
</feature>
<evidence type="ECO:0000313" key="2">
    <source>
        <dbReference type="EMBL" id="KAK0673015.1"/>
    </source>
</evidence>
<comment type="caution">
    <text evidence="2">The sequence shown here is derived from an EMBL/GenBank/DDBJ whole genome shotgun (WGS) entry which is preliminary data.</text>
</comment>
<reference evidence="2" key="1">
    <citation type="submission" date="2023-06" db="EMBL/GenBank/DDBJ databases">
        <title>Genome-scale phylogeny and comparative genomics of the fungal order Sordariales.</title>
        <authorList>
            <consortium name="Lawrence Berkeley National Laboratory"/>
            <person name="Hensen N."/>
            <person name="Bonometti L."/>
            <person name="Westerberg I."/>
            <person name="Brannstrom I.O."/>
            <person name="Guillou S."/>
            <person name="Cros-Aarteil S."/>
            <person name="Calhoun S."/>
            <person name="Haridas S."/>
            <person name="Kuo A."/>
            <person name="Mondo S."/>
            <person name="Pangilinan J."/>
            <person name="Riley R."/>
            <person name="Labutti K."/>
            <person name="Andreopoulos B."/>
            <person name="Lipzen A."/>
            <person name="Chen C."/>
            <person name="Yanf M."/>
            <person name="Daum C."/>
            <person name="Ng V."/>
            <person name="Clum A."/>
            <person name="Steindorff A."/>
            <person name="Ohm R."/>
            <person name="Martin F."/>
            <person name="Silar P."/>
            <person name="Natvig D."/>
            <person name="Lalanne C."/>
            <person name="Gautier V."/>
            <person name="Ament-Velasquez S.L."/>
            <person name="Kruys A."/>
            <person name="Hutchinson M.I."/>
            <person name="Powell A.J."/>
            <person name="Barry K."/>
            <person name="Miller A.N."/>
            <person name="Grigoriev I.V."/>
            <person name="Debuchy R."/>
            <person name="Gladieux P."/>
            <person name="Thoren M.H."/>
            <person name="Johannesson H."/>
        </authorList>
    </citation>
    <scope>NUCLEOTIDE SEQUENCE</scope>
    <source>
        <strain evidence="2">CBS 307.81</strain>
    </source>
</reference>
<evidence type="ECO:0000256" key="1">
    <source>
        <dbReference type="SAM" id="MobiDB-lite"/>
    </source>
</evidence>
<dbReference type="EMBL" id="JAULSY010000009">
    <property type="protein sequence ID" value="KAK0673015.1"/>
    <property type="molecule type" value="Genomic_DNA"/>
</dbReference>
<dbReference type="AlphaFoldDB" id="A0AA39ZKZ1"/>
<feature type="compositionally biased region" description="Polar residues" evidence="1">
    <location>
        <begin position="96"/>
        <end position="118"/>
    </location>
</feature>
<feature type="compositionally biased region" description="Polar residues" evidence="1">
    <location>
        <begin position="50"/>
        <end position="63"/>
    </location>
</feature>
<proteinExistence type="predicted"/>
<feature type="compositionally biased region" description="Polar residues" evidence="1">
    <location>
        <begin position="11"/>
        <end position="28"/>
    </location>
</feature>
<protein>
    <submittedName>
        <fullName evidence="2">Uncharacterized protein</fullName>
    </submittedName>
</protein>
<dbReference type="Proteomes" id="UP001174997">
    <property type="component" value="Unassembled WGS sequence"/>
</dbReference>
<feature type="compositionally biased region" description="Polar residues" evidence="1">
    <location>
        <begin position="71"/>
        <end position="81"/>
    </location>
</feature>
<name>A0AA39ZKZ1_9PEZI</name>
<gene>
    <name evidence="2" type="ORF">QBC41DRAFT_299119</name>
</gene>
<sequence>MASKSTKRARSTSPARPGENQNSISSFVRDSDVHPSTKSPSDHKRRRVGSESTSPPRKTTQEFQPIHEENQLQSNIQQHTTANDRSEMGHQESDLDATNSAFVSEEPQGQKSTSEVENNNEYDHLIGCVCGAVCESRLRSLAVTVMAHQTRDKPNGTSIAPPKFYERTREFSNRPMMWKKDWESGEIRPRRKIDDEKDAKLG</sequence>